<dbReference type="EMBL" id="JAGEMI010000001">
    <property type="protein sequence ID" value="MBO1863805.1"/>
    <property type="molecule type" value="Genomic_DNA"/>
</dbReference>
<name>A0A939M9G7_9BRAD</name>
<reference evidence="1" key="1">
    <citation type="submission" date="2021-03" db="EMBL/GenBank/DDBJ databases">
        <title>Whole Genome Sequence of Bradyrhizobium sp. Strain 144S4.</title>
        <authorList>
            <person name="Bromfield E.S.P."/>
            <person name="Cloutier S."/>
        </authorList>
    </citation>
    <scope>NUCLEOTIDE SEQUENCE [LARGE SCALE GENOMIC DNA]</scope>
    <source>
        <strain evidence="1">144S4</strain>
    </source>
</reference>
<evidence type="ECO:0000313" key="3">
    <source>
        <dbReference type="Proteomes" id="UP000664702"/>
    </source>
</evidence>
<sequence>MSFATGTPIADNNPLPITGNSAVVSGSLQRPADTLAYAVGDIVAQSATASSCSGVPVAASRDNDTTGVLRRCRVKVNDLAWFNANLYVHVFKDAPTFASGDHAAFAAALSESNYLGAFNITLDQKFSGSTVKGIGAPLAGSEIIFDPSAGTKNVFFVLETRTAVTPGSAKTFTAAFEVFRD</sequence>
<dbReference type="KEGG" id="bban:J4G43_021635"/>
<gene>
    <name evidence="2" type="ORF">J4G43_021635</name>
    <name evidence="1" type="ORF">J4G43_23685</name>
</gene>
<dbReference type="EMBL" id="CP086136">
    <property type="protein sequence ID" value="UEM16583.1"/>
    <property type="molecule type" value="Genomic_DNA"/>
</dbReference>
<proteinExistence type="predicted"/>
<evidence type="ECO:0000313" key="2">
    <source>
        <dbReference type="EMBL" id="UEM16583.1"/>
    </source>
</evidence>
<dbReference type="RefSeq" id="WP_208086220.1">
    <property type="nucleotide sequence ID" value="NZ_CP086136.1"/>
</dbReference>
<protein>
    <submittedName>
        <fullName evidence="1">Uncharacterized protein</fullName>
    </submittedName>
</protein>
<accession>A0A939M9G7</accession>
<organism evidence="1">
    <name type="scientific">Bradyrhizobium barranii subsp. barranii</name>
    <dbReference type="NCBI Taxonomy" id="2823807"/>
    <lineage>
        <taxon>Bacteria</taxon>
        <taxon>Pseudomonadati</taxon>
        <taxon>Pseudomonadota</taxon>
        <taxon>Alphaproteobacteria</taxon>
        <taxon>Hyphomicrobiales</taxon>
        <taxon>Nitrobacteraceae</taxon>
        <taxon>Bradyrhizobium</taxon>
        <taxon>Bradyrhizobium barranii</taxon>
    </lineage>
</organism>
<dbReference type="Proteomes" id="UP000664702">
    <property type="component" value="Chromosome"/>
</dbReference>
<dbReference type="AlphaFoldDB" id="A0A939M9G7"/>
<reference evidence="2 3" key="2">
    <citation type="journal article" date="2022" name="Int. J. Syst. Evol. Microbiol.">
        <title>Strains of Bradyrhizobium barranii sp. nov. associated with legumes native to Canada are symbionts of soybeans and belong to different subspecies (subsp. barranii subsp. nov. and subsp. apii subsp. nov.) and symbiovars (sv. glycinearum and sv. septentrionale).</title>
        <authorList>
            <person name="Bromfield E.S.P."/>
            <person name="Cloutier S."/>
            <person name="Wasai-Hara S."/>
            <person name="Minamisawa K."/>
        </authorList>
    </citation>
    <scope>NUCLEOTIDE SEQUENCE [LARGE SCALE GENOMIC DNA]</scope>
    <source>
        <strain evidence="2 3">144S4</strain>
    </source>
</reference>
<evidence type="ECO:0000313" key="1">
    <source>
        <dbReference type="EMBL" id="MBO1863805.1"/>
    </source>
</evidence>